<name>A0A087SNS7_AUXPR</name>
<dbReference type="InterPro" id="IPR004853">
    <property type="entry name" value="Sugar_P_trans_dom"/>
</dbReference>
<feature type="transmembrane region" description="Helical" evidence="6">
    <location>
        <begin position="157"/>
        <end position="176"/>
    </location>
</feature>
<sequence length="447" mass="48028">MNGKAGPGQGLDEVELQPIMAEPQTSGEARDQTWREALRGWAQQDMLAGAARNLMLICIWYFLSTSLSLWNKMLVGKDRGLFGKGPFPAPILMSSVQFIFQHFLARACLWSGLIRRHGSDEKMAWPRWWRAVFPNGVATGLDIGLSNYSLVFISLSFYVMCKSTVPLFLLAFAIMWRIEKPSWDLAGVVCVISIGLMLLVAGEVDFHLVGFLLVMTASALAGLRWTITQVLLQGSNATGHGALGGPVEVILHLTPVMSATLGVVSLAHEQLWNTLPSSPYFAGWGHCLLTAGIVATGAVIAFLMVWAEFALIGHTSALTFMVAGTFKEVVTVAAAVLFLDERFTPVNAAGLVVLIIGVALFNWQKYRKLRQKGLALVVGAEDEEIGSLPKGAALGGGPATGARGIPALGSPYGDRSEVVDGQARPGRRRGGSISPVATHRALRMGSM</sequence>
<dbReference type="EMBL" id="KL662146">
    <property type="protein sequence ID" value="KFM27381.1"/>
    <property type="molecule type" value="Genomic_DNA"/>
</dbReference>
<dbReference type="Proteomes" id="UP000028924">
    <property type="component" value="Unassembled WGS sequence"/>
</dbReference>
<proteinExistence type="predicted"/>
<feature type="transmembrane region" description="Helical" evidence="6">
    <location>
        <begin position="54"/>
        <end position="71"/>
    </location>
</feature>
<reference evidence="10" key="5">
    <citation type="submission" date="2018-11" db="EMBL/GenBank/DDBJ databases">
        <title>Characterization of plant carbon substrate utilization by Auxenochlorella protothecoides.</title>
        <authorList>
            <person name="Vogler B.W."/>
            <person name="Starkenburg S.R."/>
            <person name="Sudasinghe N."/>
            <person name="Schambach J.Y."/>
            <person name="Rollin J.A."/>
            <person name="Pattathil S."/>
            <person name="Barry A.N."/>
        </authorList>
    </citation>
    <scope>NUCLEOTIDE SEQUENCE [LARGE SCALE GENOMIC DNA]</scope>
    <source>
        <strain evidence="10">UTEX 25</strain>
    </source>
</reference>
<feature type="transmembrane region" description="Helical" evidence="6">
    <location>
        <begin position="183"/>
        <end position="202"/>
    </location>
</feature>
<feature type="transmembrane region" description="Helical" evidence="6">
    <location>
        <begin position="208"/>
        <end position="227"/>
    </location>
</feature>
<dbReference type="Pfam" id="PF03151">
    <property type="entry name" value="TPT"/>
    <property type="match status" value="1"/>
</dbReference>
<dbReference type="SUPFAM" id="SSF103481">
    <property type="entry name" value="Multidrug resistance efflux transporter EmrE"/>
    <property type="match status" value="1"/>
</dbReference>
<dbReference type="PANTHER" id="PTHR11132">
    <property type="entry name" value="SOLUTE CARRIER FAMILY 35"/>
    <property type="match status" value="1"/>
</dbReference>
<evidence type="ECO:0000256" key="5">
    <source>
        <dbReference type="SAM" id="MobiDB-lite"/>
    </source>
</evidence>
<dbReference type="eggNOG" id="KOG1443">
    <property type="taxonomic scope" value="Eukaryota"/>
</dbReference>
<dbReference type="AlphaFoldDB" id="A0A087SNS7"/>
<dbReference type="GeneID" id="23612549"/>
<dbReference type="RefSeq" id="XP_011400348.1">
    <property type="nucleotide sequence ID" value="XM_011402046.1"/>
</dbReference>
<feature type="transmembrane region" description="Helical" evidence="6">
    <location>
        <begin position="247"/>
        <end position="268"/>
    </location>
</feature>
<evidence type="ECO:0000313" key="8">
    <source>
        <dbReference type="EMBL" id="JAT74347.1"/>
    </source>
</evidence>
<evidence type="ECO:0000256" key="6">
    <source>
        <dbReference type="SAM" id="Phobius"/>
    </source>
</evidence>
<evidence type="ECO:0000256" key="1">
    <source>
        <dbReference type="ARBA" id="ARBA00004141"/>
    </source>
</evidence>
<feature type="transmembrane region" description="Helical" evidence="6">
    <location>
        <begin position="280"/>
        <end position="306"/>
    </location>
</feature>
<reference evidence="12" key="3">
    <citation type="journal article" date="2018" name="Algal Res.">
        <title>Characterization of plant carbon substrate utilization by Auxenochlorella protothecoides.</title>
        <authorList>
            <person name="Vogler B.W."/>
            <person name="Starkenburg S.R."/>
            <person name="Sudasinghe N."/>
            <person name="Schambach J.Y."/>
            <person name="Rollin J.A."/>
            <person name="Pattathil S."/>
            <person name="Barry A.N."/>
        </authorList>
    </citation>
    <scope>NUCLEOTIDE SEQUENCE [LARGE SCALE GENOMIC DNA]</scope>
    <source>
        <strain evidence="12">UTEX 25</strain>
    </source>
</reference>
<feature type="domain" description="Sugar phosphate transporter" evidence="7">
    <location>
        <begin position="54"/>
        <end position="362"/>
    </location>
</feature>
<evidence type="ECO:0000313" key="12">
    <source>
        <dbReference type="Proteomes" id="UP000279271"/>
    </source>
</evidence>
<reference evidence="10" key="4">
    <citation type="submission" date="2018-10" db="EMBL/GenBank/DDBJ databases">
        <authorList>
            <person name="Hovde B."/>
            <person name="Zhang X."/>
        </authorList>
    </citation>
    <scope>NUCLEOTIDE SEQUENCE [LARGE SCALE GENOMIC DNA]</scope>
    <source>
        <strain evidence="10">UTEX 25</strain>
    </source>
</reference>
<keyword evidence="2 6" id="KW-0812">Transmembrane</keyword>
<reference evidence="8" key="2">
    <citation type="submission" date="2015-08" db="EMBL/GenBank/DDBJ databases">
        <authorList>
            <person name="Babu N.S."/>
            <person name="Beckwith C.J."/>
            <person name="Beseler K.G."/>
            <person name="Brison A."/>
            <person name="Carone J.V."/>
            <person name="Caskin T.P."/>
            <person name="Diamond M."/>
            <person name="Durham M.E."/>
            <person name="Foxe J.M."/>
            <person name="Go M."/>
            <person name="Henderson B.A."/>
            <person name="Jones I.B."/>
            <person name="McGettigan J.A."/>
            <person name="Micheletti S.J."/>
            <person name="Nasrallah M.E."/>
            <person name="Ortiz D."/>
            <person name="Piller C.R."/>
            <person name="Privatt S.R."/>
            <person name="Schneider S.L."/>
            <person name="Sharp S."/>
            <person name="Smith T.C."/>
            <person name="Stanton J.D."/>
            <person name="Ullery H.E."/>
            <person name="Wilson R.J."/>
            <person name="Serrano M.G."/>
            <person name="Buck G."/>
            <person name="Lee V."/>
            <person name="Wang Y."/>
            <person name="Carvalho R."/>
            <person name="Voegtly L."/>
            <person name="Shi R."/>
            <person name="Duckworth R."/>
            <person name="Johnson A."/>
            <person name="Loviza R."/>
            <person name="Walstead R."/>
            <person name="Shah Z."/>
            <person name="Kiflezghi M."/>
            <person name="Wade K."/>
            <person name="Ball S.L."/>
            <person name="Bradley K.W."/>
            <person name="Asai D.J."/>
            <person name="Bowman C.A."/>
            <person name="Russell D.A."/>
            <person name="Pope W.H."/>
            <person name="Jacobs-Sera D."/>
            <person name="Hendrix R.W."/>
            <person name="Hatfull G.F."/>
        </authorList>
    </citation>
    <scope>NUCLEOTIDE SEQUENCE</scope>
</reference>
<dbReference type="EMBL" id="GDKF01004275">
    <property type="protein sequence ID" value="JAT74347.1"/>
    <property type="molecule type" value="Transcribed_RNA"/>
</dbReference>
<dbReference type="EMBL" id="QOKY01000183">
    <property type="protein sequence ID" value="RMZ54158.1"/>
    <property type="molecule type" value="Genomic_DNA"/>
</dbReference>
<keyword evidence="11" id="KW-1185">Reference proteome</keyword>
<dbReference type="OrthoDB" id="18894at2759"/>
<evidence type="ECO:0000259" key="7">
    <source>
        <dbReference type="Pfam" id="PF03151"/>
    </source>
</evidence>
<comment type="subcellular location">
    <subcellularLocation>
        <location evidence="1">Membrane</location>
        <topology evidence="1">Multi-pass membrane protein</topology>
    </subcellularLocation>
</comment>
<evidence type="ECO:0000256" key="3">
    <source>
        <dbReference type="ARBA" id="ARBA00022989"/>
    </source>
</evidence>
<feature type="region of interest" description="Disordered" evidence="5">
    <location>
        <begin position="413"/>
        <end position="435"/>
    </location>
</feature>
<dbReference type="InterPro" id="IPR050186">
    <property type="entry name" value="TPT_transporter"/>
</dbReference>
<keyword evidence="3 6" id="KW-1133">Transmembrane helix</keyword>
<protein>
    <submittedName>
        <fullName evidence="9">Putative sugar phosphate/phosphate translocator</fullName>
    </submittedName>
</protein>
<accession>A0A087SNS7</accession>
<evidence type="ECO:0000256" key="4">
    <source>
        <dbReference type="ARBA" id="ARBA00023136"/>
    </source>
</evidence>
<evidence type="ECO:0000256" key="2">
    <source>
        <dbReference type="ARBA" id="ARBA00022692"/>
    </source>
</evidence>
<evidence type="ECO:0000313" key="11">
    <source>
        <dbReference type="Proteomes" id="UP000028924"/>
    </source>
</evidence>
<gene>
    <name evidence="10" type="ORF">APUTEX25_005314</name>
    <name evidence="9" type="ORF">F751_1158</name>
    <name evidence="8" type="ORF">g.4446</name>
</gene>
<reference evidence="9 11" key="1">
    <citation type="journal article" date="2014" name="BMC Genomics">
        <title>Oil accumulation mechanisms of the oleaginous microalga Chlorella protothecoides revealed through its genome, transcriptomes, and proteomes.</title>
        <authorList>
            <person name="Gao C."/>
            <person name="Wang Y."/>
            <person name="Shen Y."/>
            <person name="Yan D."/>
            <person name="He X."/>
            <person name="Dai J."/>
            <person name="Wu Q."/>
        </authorList>
    </citation>
    <scope>NUCLEOTIDE SEQUENCE [LARGE SCALE GENOMIC DNA]</scope>
    <source>
        <strain evidence="9 11">0710</strain>
    </source>
</reference>
<dbReference type="Proteomes" id="UP000279271">
    <property type="component" value="Unassembled WGS sequence"/>
</dbReference>
<organism evidence="9 11">
    <name type="scientific">Auxenochlorella protothecoides</name>
    <name type="common">Green microalga</name>
    <name type="synonym">Chlorella protothecoides</name>
    <dbReference type="NCBI Taxonomy" id="3075"/>
    <lineage>
        <taxon>Eukaryota</taxon>
        <taxon>Viridiplantae</taxon>
        <taxon>Chlorophyta</taxon>
        <taxon>core chlorophytes</taxon>
        <taxon>Trebouxiophyceae</taxon>
        <taxon>Chlorellales</taxon>
        <taxon>Chlorellaceae</taxon>
        <taxon>Auxenochlorella</taxon>
    </lineage>
</organism>
<evidence type="ECO:0000313" key="10">
    <source>
        <dbReference type="EMBL" id="RMZ54158.1"/>
    </source>
</evidence>
<keyword evidence="4 6" id="KW-0472">Membrane</keyword>
<dbReference type="InterPro" id="IPR037185">
    <property type="entry name" value="EmrE-like"/>
</dbReference>
<dbReference type="KEGG" id="apro:F751_1158"/>
<dbReference type="GO" id="GO:0016020">
    <property type="term" value="C:membrane"/>
    <property type="evidence" value="ECO:0007669"/>
    <property type="project" value="UniProtKB-SubCell"/>
</dbReference>
<feature type="transmembrane region" description="Helical" evidence="6">
    <location>
        <begin position="345"/>
        <end position="363"/>
    </location>
</feature>
<evidence type="ECO:0000313" key="9">
    <source>
        <dbReference type="EMBL" id="KFM27381.1"/>
    </source>
</evidence>
<feature type="transmembrane region" description="Helical" evidence="6">
    <location>
        <begin position="318"/>
        <end position="339"/>
    </location>
</feature>